<protein>
    <submittedName>
        <fullName evidence="11">KDO II ethanolaminephosphotransferase</fullName>
    </submittedName>
</protein>
<dbReference type="InterPro" id="IPR040423">
    <property type="entry name" value="PEA_transferase"/>
</dbReference>
<sequence length="559" mass="63634">MSYIKTMTQQKLSFFLALYIGLFMNSAVFYRRFDGYAQAFTVLKGLSAVVELVGTVLVTFFLLRVLSLFGRRAWRVLASLVVLFSASASFYMTFLNVVIGYGIIASVMTTDIDLSKEVVGWRLIVWVVMVSALPLLFIWSNRCRYTLLRQLHTPGQRLRSVTVVVLAGLMVWGPIRLLDMQQKDDEKISGVDMPSYGGVVANSYLPSNWLSALGLYAWAQVDESSDNKSLINPATKFTYVAPKGIDDTWVVFIIGETTRWDHMGMLGYSRNTTPKLAQEKNLVAFRGESCDTATKLSLRCMFVREGGADDNPQRTLKEQNVFSVLKQLGFTTDLYAMQSEMWFYSNTMADNIAYREQIGAEPRNRGKSVDDMLLIDEMQRSLDNKKNGKHMIILHTKGSHFNYTQRYPRSFAQWTPECQASGKCSKEELINSYDNSVTYVDSFIDTVIDKLRDRKAIIFYAADHGESINDKEHLHGTPRKMAPPEQFRVPMMVWMSDKYLQDPDKAKMFAQLKQQAEYKTARRHVELYDTIMGCLGYTSPNGGINENNNWCHLPAQPAK</sequence>
<dbReference type="GO" id="GO:0009245">
    <property type="term" value="P:lipid A biosynthetic process"/>
    <property type="evidence" value="ECO:0007669"/>
    <property type="project" value="TreeGrafter"/>
</dbReference>
<dbReference type="PANTHER" id="PTHR30443">
    <property type="entry name" value="INNER MEMBRANE PROTEIN"/>
    <property type="match status" value="1"/>
</dbReference>
<dbReference type="RefSeq" id="WP_061492572.1">
    <property type="nucleotide sequence ID" value="NZ_CP115659.1"/>
</dbReference>
<evidence type="ECO:0000256" key="6">
    <source>
        <dbReference type="ARBA" id="ARBA00022989"/>
    </source>
</evidence>
<gene>
    <name evidence="11" type="ORF">GA0061071_10698</name>
</gene>
<feature type="transmembrane region" description="Helical" evidence="8">
    <location>
        <begin position="42"/>
        <end position="63"/>
    </location>
</feature>
<evidence type="ECO:0000256" key="2">
    <source>
        <dbReference type="ARBA" id="ARBA00022475"/>
    </source>
</evidence>
<dbReference type="AlphaFoldDB" id="A0A1C4BZ14"/>
<dbReference type="GO" id="GO:0009244">
    <property type="term" value="P:lipopolysaccharide core region biosynthetic process"/>
    <property type="evidence" value="ECO:0007669"/>
    <property type="project" value="TreeGrafter"/>
</dbReference>
<dbReference type="InterPro" id="IPR012549">
    <property type="entry name" value="EptA-like_N"/>
</dbReference>
<name>A0A1C4BZ14_9ENTR</name>
<organism evidence="11 12">
    <name type="scientific">Kosakonia oryzendophytica</name>
    <dbReference type="NCBI Taxonomy" id="1005665"/>
    <lineage>
        <taxon>Bacteria</taxon>
        <taxon>Pseudomonadati</taxon>
        <taxon>Pseudomonadota</taxon>
        <taxon>Gammaproteobacteria</taxon>
        <taxon>Enterobacterales</taxon>
        <taxon>Enterobacteriaceae</taxon>
        <taxon>Kosakonia</taxon>
    </lineage>
</organism>
<feature type="domain" description="Sulfatase N-terminal" evidence="9">
    <location>
        <begin position="250"/>
        <end position="537"/>
    </location>
</feature>
<dbReference type="NCBIfam" id="NF008593">
    <property type="entry name" value="PRK11560.1"/>
    <property type="match status" value="1"/>
</dbReference>
<keyword evidence="2" id="KW-1003">Cell membrane</keyword>
<reference evidence="12" key="1">
    <citation type="submission" date="2016-08" db="EMBL/GenBank/DDBJ databases">
        <authorList>
            <person name="Varghese N."/>
            <person name="Submissions Spin"/>
        </authorList>
    </citation>
    <scope>NUCLEOTIDE SEQUENCE [LARGE SCALE GENOMIC DNA]</scope>
    <source>
        <strain evidence="12">REICA_082</strain>
    </source>
</reference>
<keyword evidence="3" id="KW-0997">Cell inner membrane</keyword>
<accession>A0A1C4BZ14</accession>
<keyword evidence="12" id="KW-1185">Reference proteome</keyword>
<comment type="subcellular location">
    <subcellularLocation>
        <location evidence="1">Cell inner membrane</location>
        <topology evidence="1">Multi-pass membrane protein</topology>
    </subcellularLocation>
</comment>
<dbReference type="GO" id="GO:0005886">
    <property type="term" value="C:plasma membrane"/>
    <property type="evidence" value="ECO:0007669"/>
    <property type="project" value="UniProtKB-SubCell"/>
</dbReference>
<keyword evidence="5 8" id="KW-0812">Transmembrane</keyword>
<dbReference type="InterPro" id="IPR058130">
    <property type="entry name" value="PEA_transf_C"/>
</dbReference>
<feature type="domain" description="Phosphoethanolamine transferase N-terminal" evidence="10">
    <location>
        <begin position="60"/>
        <end position="168"/>
    </location>
</feature>
<keyword evidence="4 11" id="KW-0808">Transferase</keyword>
<dbReference type="Proteomes" id="UP000198975">
    <property type="component" value="Unassembled WGS sequence"/>
</dbReference>
<dbReference type="Gene3D" id="3.40.720.10">
    <property type="entry name" value="Alkaline Phosphatase, subunit A"/>
    <property type="match status" value="1"/>
</dbReference>
<evidence type="ECO:0000256" key="8">
    <source>
        <dbReference type="SAM" id="Phobius"/>
    </source>
</evidence>
<evidence type="ECO:0000256" key="5">
    <source>
        <dbReference type="ARBA" id="ARBA00022692"/>
    </source>
</evidence>
<dbReference type="InterPro" id="IPR000917">
    <property type="entry name" value="Sulfatase_N"/>
</dbReference>
<dbReference type="EMBL" id="FMAY01000006">
    <property type="protein sequence ID" value="SCC12085.1"/>
    <property type="molecule type" value="Genomic_DNA"/>
</dbReference>
<dbReference type="SUPFAM" id="SSF53649">
    <property type="entry name" value="Alkaline phosphatase-like"/>
    <property type="match status" value="1"/>
</dbReference>
<feature type="transmembrane region" description="Helical" evidence="8">
    <location>
        <begin position="12"/>
        <end position="30"/>
    </location>
</feature>
<evidence type="ECO:0000313" key="11">
    <source>
        <dbReference type="EMBL" id="SCC12085.1"/>
    </source>
</evidence>
<feature type="transmembrane region" description="Helical" evidence="8">
    <location>
        <begin position="119"/>
        <end position="139"/>
    </location>
</feature>
<evidence type="ECO:0000259" key="10">
    <source>
        <dbReference type="Pfam" id="PF08019"/>
    </source>
</evidence>
<dbReference type="OrthoDB" id="9786870at2"/>
<evidence type="ECO:0000256" key="1">
    <source>
        <dbReference type="ARBA" id="ARBA00004429"/>
    </source>
</evidence>
<evidence type="ECO:0000313" key="12">
    <source>
        <dbReference type="Proteomes" id="UP000198975"/>
    </source>
</evidence>
<dbReference type="InterPro" id="IPR017850">
    <property type="entry name" value="Alkaline_phosphatase_core_sf"/>
</dbReference>
<evidence type="ECO:0000256" key="3">
    <source>
        <dbReference type="ARBA" id="ARBA00022519"/>
    </source>
</evidence>
<dbReference type="Pfam" id="PF08019">
    <property type="entry name" value="EptA_B_N"/>
    <property type="match status" value="1"/>
</dbReference>
<evidence type="ECO:0000256" key="7">
    <source>
        <dbReference type="ARBA" id="ARBA00023136"/>
    </source>
</evidence>
<dbReference type="GO" id="GO:0043838">
    <property type="term" value="F:phosphatidylethanolamine:Kdo2-lipid A phosphoethanolamine transferase activity"/>
    <property type="evidence" value="ECO:0007669"/>
    <property type="project" value="TreeGrafter"/>
</dbReference>
<dbReference type="CDD" id="cd16017">
    <property type="entry name" value="LptA"/>
    <property type="match status" value="1"/>
</dbReference>
<dbReference type="PANTHER" id="PTHR30443:SF3">
    <property type="entry name" value="KDO(2)-LIPID A PHOSPHOETHANOLAMINE 7''-TRANSFERASE"/>
    <property type="match status" value="1"/>
</dbReference>
<dbReference type="Pfam" id="PF00884">
    <property type="entry name" value="Sulfatase"/>
    <property type="match status" value="1"/>
</dbReference>
<proteinExistence type="predicted"/>
<keyword evidence="7 8" id="KW-0472">Membrane</keyword>
<feature type="transmembrane region" description="Helical" evidence="8">
    <location>
        <begin position="160"/>
        <end position="178"/>
    </location>
</feature>
<evidence type="ECO:0000259" key="9">
    <source>
        <dbReference type="Pfam" id="PF00884"/>
    </source>
</evidence>
<feature type="transmembrane region" description="Helical" evidence="8">
    <location>
        <begin position="75"/>
        <end position="99"/>
    </location>
</feature>
<keyword evidence="6 8" id="KW-1133">Transmembrane helix</keyword>
<evidence type="ECO:0000256" key="4">
    <source>
        <dbReference type="ARBA" id="ARBA00022679"/>
    </source>
</evidence>